<feature type="domain" description="ATPase RavA-like AAA lid" evidence="2">
    <location>
        <begin position="239"/>
        <end position="314"/>
    </location>
</feature>
<dbReference type="InterPro" id="IPR027417">
    <property type="entry name" value="P-loop_NTPase"/>
</dbReference>
<feature type="coiled-coil region" evidence="1">
    <location>
        <begin position="501"/>
        <end position="528"/>
    </location>
</feature>
<dbReference type="Pfam" id="PF17868">
    <property type="entry name" value="AAA_lid_8"/>
    <property type="match status" value="1"/>
</dbReference>
<dbReference type="InterPro" id="IPR041538">
    <property type="entry name" value="RavA-like_AAA_lid"/>
</dbReference>
<dbReference type="Gene3D" id="3.40.50.300">
    <property type="entry name" value="P-loop containing nucleotide triphosphate hydrolases"/>
    <property type="match status" value="1"/>
</dbReference>
<evidence type="ECO:0000259" key="2">
    <source>
        <dbReference type="Pfam" id="PF17868"/>
    </source>
</evidence>
<dbReference type="AlphaFoldDB" id="A0A2V1IZW6"/>
<accession>A0A2V1IZW6</accession>
<evidence type="ECO:0000313" key="4">
    <source>
        <dbReference type="EMBL" id="PWB07929.1"/>
    </source>
</evidence>
<name>A0A2V1IZW6_9BACT</name>
<protein>
    <submittedName>
        <fullName evidence="4">ATPase</fullName>
    </submittedName>
</protein>
<evidence type="ECO:0000313" key="5">
    <source>
        <dbReference type="Proteomes" id="UP000244925"/>
    </source>
</evidence>
<dbReference type="InterPro" id="IPR045427">
    <property type="entry name" value="MoxR"/>
</dbReference>
<dbReference type="Pfam" id="PF20030">
    <property type="entry name" value="bpMoxR"/>
    <property type="match status" value="1"/>
</dbReference>
<evidence type="ECO:0000259" key="3">
    <source>
        <dbReference type="Pfam" id="PF20030"/>
    </source>
</evidence>
<dbReference type="EMBL" id="PUBV01000009">
    <property type="protein sequence ID" value="PWB07929.1"/>
    <property type="molecule type" value="Genomic_DNA"/>
</dbReference>
<evidence type="ECO:0000256" key="1">
    <source>
        <dbReference type="SAM" id="Coils"/>
    </source>
</evidence>
<keyword evidence="5" id="KW-1185">Reference proteome</keyword>
<reference evidence="5" key="1">
    <citation type="submission" date="2018-02" db="EMBL/GenBank/DDBJ databases">
        <authorList>
            <person name="Clavel T."/>
            <person name="Strowig T."/>
        </authorList>
    </citation>
    <scope>NUCLEOTIDE SEQUENCE [LARGE SCALE GENOMIC DNA]</scope>
    <source>
        <strain evidence="5">DSM 100764</strain>
    </source>
</reference>
<dbReference type="CDD" id="cd00009">
    <property type="entry name" value="AAA"/>
    <property type="match status" value="1"/>
</dbReference>
<comment type="caution">
    <text evidence="4">The sequence shown here is derived from an EMBL/GenBank/DDBJ whole genome shotgun (WGS) entry which is preliminary data.</text>
</comment>
<dbReference type="InterPro" id="IPR050513">
    <property type="entry name" value="RavA_ATPases"/>
</dbReference>
<dbReference type="PANTHER" id="PTHR32204:SF0">
    <property type="entry name" value="ATPASE RAVA"/>
    <property type="match status" value="1"/>
</dbReference>
<dbReference type="RefSeq" id="WP_107035846.1">
    <property type="nucleotide sequence ID" value="NZ_CAOXDM010000013.1"/>
</dbReference>
<keyword evidence="1" id="KW-0175">Coiled coil</keyword>
<feature type="domain" description="MoxR" evidence="3">
    <location>
        <begin position="22"/>
        <end position="222"/>
    </location>
</feature>
<gene>
    <name evidence="4" type="ORF">C5O25_06100</name>
</gene>
<dbReference type="PANTHER" id="PTHR32204">
    <property type="entry name" value="ATPASE RAVA"/>
    <property type="match status" value="1"/>
</dbReference>
<dbReference type="GeneID" id="93424122"/>
<dbReference type="SUPFAM" id="SSF52540">
    <property type="entry name" value="P-loop containing nucleoside triphosphate hydrolases"/>
    <property type="match status" value="1"/>
</dbReference>
<dbReference type="Proteomes" id="UP000244925">
    <property type="component" value="Unassembled WGS sequence"/>
</dbReference>
<sequence length="529" mass="59942">MAKKTRPRQAADSSDDASMTARIKDVISWMSRGVYEKDQIVAMALLCAVAGENMFLLGPPGTAKSLVASRLKDVFDNARSFDYLMSRFSTPDEIFGPISISKLKNEDRYERLTDGYLPTADVVFLDEIWKAGPSIQNTLLTAVNEHIYHNGSSTVRIPMKTLIAASNELPAKNEGLEALWDRFLVRMVSNCIESESAFMKMIQGDAMDNSPLDSDRAITSEEYGRWQKESRSVGLGTDVAASIKALRKALMTLEKDDEGHLRFYISDRRWKKSFGLMQTSALLNGRRQIDMTDFILLIHCFWSDAESREPVIKAVLESMVSPILKRLSSVDREIKRILRPSESDKTERNAAGRFKEFDFFYYRIDDYPDGECLFAKWDYNGLDDSRSVAGIQYFDKARKRFVIHAMLPGRPLESKSSDGDSIRRCELQKCRGGLFVDGIPYTFTRADCDEADTVSSGKAKPVYQRVDDLKNEFATLLDEWRAMVDHNWKTPVNIFLSSTDMALVRKKIAEAEQSVTETEIKLQNLASLL</sequence>
<organism evidence="4 5">
    <name type="scientific">Paramuribaculum intestinale</name>
    <dbReference type="NCBI Taxonomy" id="2094151"/>
    <lineage>
        <taxon>Bacteria</taxon>
        <taxon>Pseudomonadati</taxon>
        <taxon>Bacteroidota</taxon>
        <taxon>Bacteroidia</taxon>
        <taxon>Bacteroidales</taxon>
        <taxon>Muribaculaceae</taxon>
        <taxon>Paramuribaculum</taxon>
    </lineage>
</organism>
<proteinExistence type="predicted"/>